<proteinExistence type="predicted"/>
<dbReference type="AlphaFoldDB" id="A0A382A9Q1"/>
<reference evidence="1" key="1">
    <citation type="submission" date="2018-05" db="EMBL/GenBank/DDBJ databases">
        <authorList>
            <person name="Lanie J.A."/>
            <person name="Ng W.-L."/>
            <person name="Kazmierczak K.M."/>
            <person name="Andrzejewski T.M."/>
            <person name="Davidsen T.M."/>
            <person name="Wayne K.J."/>
            <person name="Tettelin H."/>
            <person name="Glass J.I."/>
            <person name="Rusch D."/>
            <person name="Podicherti R."/>
            <person name="Tsui H.-C.T."/>
            <person name="Winkler M.E."/>
        </authorList>
    </citation>
    <scope>NUCLEOTIDE SEQUENCE</scope>
</reference>
<dbReference type="InterPro" id="IPR046234">
    <property type="entry name" value="DUF6267"/>
</dbReference>
<accession>A0A382A9Q1</accession>
<evidence type="ECO:0000313" key="1">
    <source>
        <dbReference type="EMBL" id="SVA98104.1"/>
    </source>
</evidence>
<sequence length="412" mass="45071">MQSFQGFLTEDRNTHLEHLEDEIINNGTSGAKTAINFLKSVQKMLKGGSGGSNVTVKWDGAPAIFCGINPENGKFFVATKSLFNVTSKINYTNKDISKNHGGALADKLKVALKYFPSLGIKGILQGDLLFTSSDKKRAKVGGEDSIVFTPNTITYAVPVVSSGFFGFGSSLYKSINKAKIGIIFHTTYTGSTIKSLRASFGANVSGLRKSSSVFFDDASYKQVGGAGFTSAEEGRFNSILNMAEGSAYKAGKFIDKLKKDQGPLSLGVQMKTFFNTYIRQGTPIANTSKLANNFEVYFIGKLKKEINSKKTQATQQKYKEILEVGMKILRPNRDGLYFAIATYITLQTAKSFLLNKLNSIQQIGSFLRTKDGYKVTNPEGYVAIRKGGAVKLVDRLTFSRANFNMAKDWVKG</sequence>
<name>A0A382A9Q1_9ZZZZ</name>
<protein>
    <submittedName>
        <fullName evidence="1">Uncharacterized protein</fullName>
    </submittedName>
</protein>
<dbReference type="Pfam" id="PF19782">
    <property type="entry name" value="DUF6267"/>
    <property type="match status" value="1"/>
</dbReference>
<organism evidence="1">
    <name type="scientific">marine metagenome</name>
    <dbReference type="NCBI Taxonomy" id="408172"/>
    <lineage>
        <taxon>unclassified sequences</taxon>
        <taxon>metagenomes</taxon>
        <taxon>ecological metagenomes</taxon>
    </lineage>
</organism>
<dbReference type="EMBL" id="UINC01024453">
    <property type="protein sequence ID" value="SVA98104.1"/>
    <property type="molecule type" value="Genomic_DNA"/>
</dbReference>
<gene>
    <name evidence="1" type="ORF">METZ01_LOCUS150958</name>
</gene>